<evidence type="ECO:0000256" key="1">
    <source>
        <dbReference type="ARBA" id="ARBA00004370"/>
    </source>
</evidence>
<keyword evidence="3 5" id="KW-1133">Transmembrane helix</keyword>
<evidence type="ECO:0000313" key="7">
    <source>
        <dbReference type="Proteomes" id="UP000077266"/>
    </source>
</evidence>
<dbReference type="PANTHER" id="PTHR35371:SF1">
    <property type="entry name" value="BLR7753 PROTEIN"/>
    <property type="match status" value="1"/>
</dbReference>
<evidence type="ECO:0000256" key="5">
    <source>
        <dbReference type="SAM" id="Phobius"/>
    </source>
</evidence>
<dbReference type="InParanoid" id="A0A165L5U7"/>
<dbReference type="AlphaFoldDB" id="A0A165L5U7"/>
<dbReference type="Gene3D" id="1.20.120.550">
    <property type="entry name" value="Membrane associated eicosanoid/glutathione metabolism-like domain"/>
    <property type="match status" value="1"/>
</dbReference>
<organism evidence="6 7">
    <name type="scientific">Exidia glandulosa HHB12029</name>
    <dbReference type="NCBI Taxonomy" id="1314781"/>
    <lineage>
        <taxon>Eukaryota</taxon>
        <taxon>Fungi</taxon>
        <taxon>Dikarya</taxon>
        <taxon>Basidiomycota</taxon>
        <taxon>Agaricomycotina</taxon>
        <taxon>Agaricomycetes</taxon>
        <taxon>Auriculariales</taxon>
        <taxon>Exidiaceae</taxon>
        <taxon>Exidia</taxon>
    </lineage>
</organism>
<accession>A0A165L5U7</accession>
<proteinExistence type="predicted"/>
<dbReference type="PANTHER" id="PTHR35371">
    <property type="entry name" value="INNER MEMBRANE PROTEIN"/>
    <property type="match status" value="1"/>
</dbReference>
<comment type="subcellular location">
    <subcellularLocation>
        <location evidence="1">Membrane</location>
    </subcellularLocation>
</comment>
<gene>
    <name evidence="6" type="ORF">EXIGLDRAFT_764516</name>
</gene>
<evidence type="ECO:0000256" key="3">
    <source>
        <dbReference type="ARBA" id="ARBA00022989"/>
    </source>
</evidence>
<dbReference type="SUPFAM" id="SSF161084">
    <property type="entry name" value="MAPEG domain-like"/>
    <property type="match status" value="1"/>
</dbReference>
<dbReference type="EMBL" id="KV425931">
    <property type="protein sequence ID" value="KZV97394.1"/>
    <property type="molecule type" value="Genomic_DNA"/>
</dbReference>
<dbReference type="InterPro" id="IPR001129">
    <property type="entry name" value="Membr-assoc_MAPEG"/>
</dbReference>
<sequence>MFNTLLNTPGVSFYAIPAAWISVFLPFFQKRNMLVNLKHMHYDNVVPRRNADAFKRDTVLPKEFVATCAKLEGAHQNGLETFPVFVAAVLAGNVASLDTRTLNIASISYVLARLAYNYAYVNAKTDGQGFARTGAWVTSLGICFYVLVKAGKALRP</sequence>
<name>A0A165L5U7_EXIGL</name>
<dbReference type="InterPro" id="IPR023352">
    <property type="entry name" value="MAPEG-like_dom_sf"/>
</dbReference>
<reference evidence="6 7" key="1">
    <citation type="journal article" date="2016" name="Mol. Biol. Evol.">
        <title>Comparative Genomics of Early-Diverging Mushroom-Forming Fungi Provides Insights into the Origins of Lignocellulose Decay Capabilities.</title>
        <authorList>
            <person name="Nagy L.G."/>
            <person name="Riley R."/>
            <person name="Tritt A."/>
            <person name="Adam C."/>
            <person name="Daum C."/>
            <person name="Floudas D."/>
            <person name="Sun H."/>
            <person name="Yadav J.S."/>
            <person name="Pangilinan J."/>
            <person name="Larsson K.H."/>
            <person name="Matsuura K."/>
            <person name="Barry K."/>
            <person name="Labutti K."/>
            <person name="Kuo R."/>
            <person name="Ohm R.A."/>
            <person name="Bhattacharya S.S."/>
            <person name="Shirouzu T."/>
            <person name="Yoshinaga Y."/>
            <person name="Martin F.M."/>
            <person name="Grigoriev I.V."/>
            <person name="Hibbett D.S."/>
        </authorList>
    </citation>
    <scope>NUCLEOTIDE SEQUENCE [LARGE SCALE GENOMIC DNA]</scope>
    <source>
        <strain evidence="6 7">HHB12029</strain>
    </source>
</reference>
<dbReference type="GO" id="GO:0016020">
    <property type="term" value="C:membrane"/>
    <property type="evidence" value="ECO:0007669"/>
    <property type="project" value="UniProtKB-SubCell"/>
</dbReference>
<evidence type="ECO:0000256" key="4">
    <source>
        <dbReference type="ARBA" id="ARBA00023136"/>
    </source>
</evidence>
<keyword evidence="4 5" id="KW-0472">Membrane</keyword>
<dbReference type="Pfam" id="PF01124">
    <property type="entry name" value="MAPEG"/>
    <property type="match status" value="1"/>
</dbReference>
<protein>
    <recommendedName>
        <fullName evidence="8">Membrane-associated proteins in eicosanoid and glutathione metabolism</fullName>
    </recommendedName>
</protein>
<evidence type="ECO:0000256" key="2">
    <source>
        <dbReference type="ARBA" id="ARBA00022692"/>
    </source>
</evidence>
<feature type="transmembrane region" description="Helical" evidence="5">
    <location>
        <begin position="12"/>
        <end position="28"/>
    </location>
</feature>
<keyword evidence="7" id="KW-1185">Reference proteome</keyword>
<keyword evidence="2 5" id="KW-0812">Transmembrane</keyword>
<dbReference type="Proteomes" id="UP000077266">
    <property type="component" value="Unassembled WGS sequence"/>
</dbReference>
<dbReference type="OrthoDB" id="2122304at2759"/>
<evidence type="ECO:0000313" key="6">
    <source>
        <dbReference type="EMBL" id="KZV97394.1"/>
    </source>
</evidence>
<evidence type="ECO:0008006" key="8">
    <source>
        <dbReference type="Google" id="ProtNLM"/>
    </source>
</evidence>